<protein>
    <submittedName>
        <fullName evidence="4">Enterochelin esterase</fullName>
    </submittedName>
</protein>
<feature type="signal peptide" evidence="2">
    <location>
        <begin position="1"/>
        <end position="21"/>
    </location>
</feature>
<gene>
    <name evidence="4" type="ORF">SAMN05216223_106324</name>
</gene>
<dbReference type="RefSeq" id="WP_160145048.1">
    <property type="nucleotide sequence ID" value="NZ_FNVU01000006.1"/>
</dbReference>
<dbReference type="GO" id="GO:0005975">
    <property type="term" value="P:carbohydrate metabolic process"/>
    <property type="evidence" value="ECO:0007669"/>
    <property type="project" value="UniProtKB-ARBA"/>
</dbReference>
<feature type="domain" description="Bacterial Ig-like" evidence="3">
    <location>
        <begin position="427"/>
        <end position="509"/>
    </location>
</feature>
<evidence type="ECO:0000256" key="1">
    <source>
        <dbReference type="SAM" id="MobiDB-lite"/>
    </source>
</evidence>
<keyword evidence="5" id="KW-1185">Reference proteome</keyword>
<proteinExistence type="predicted"/>
<feature type="region of interest" description="Disordered" evidence="1">
    <location>
        <begin position="19"/>
        <end position="45"/>
    </location>
</feature>
<dbReference type="InterPro" id="IPR000801">
    <property type="entry name" value="Esterase-like"/>
</dbReference>
<dbReference type="OrthoDB" id="9775130at2"/>
<dbReference type="InterPro" id="IPR013783">
    <property type="entry name" value="Ig-like_fold"/>
</dbReference>
<dbReference type="Pfam" id="PF00756">
    <property type="entry name" value="Esterase"/>
    <property type="match status" value="1"/>
</dbReference>
<dbReference type="InterPro" id="IPR050583">
    <property type="entry name" value="Mycobacterial_A85_antigen"/>
</dbReference>
<keyword evidence="2" id="KW-0732">Signal</keyword>
<dbReference type="InterPro" id="IPR032109">
    <property type="entry name" value="Big_3_5"/>
</dbReference>
<dbReference type="Gene3D" id="3.40.50.1820">
    <property type="entry name" value="alpha/beta hydrolase"/>
    <property type="match status" value="1"/>
</dbReference>
<evidence type="ECO:0000313" key="5">
    <source>
        <dbReference type="Proteomes" id="UP000236754"/>
    </source>
</evidence>
<dbReference type="AlphaFoldDB" id="A0A1H6BAG9"/>
<reference evidence="4 5" key="1">
    <citation type="submission" date="2016-10" db="EMBL/GenBank/DDBJ databases">
        <authorList>
            <person name="de Groot N.N."/>
        </authorList>
    </citation>
    <scope>NUCLEOTIDE SEQUENCE [LARGE SCALE GENOMIC DNA]</scope>
    <source>
        <strain evidence="4 5">CGMCC 4.2023</strain>
    </source>
</reference>
<evidence type="ECO:0000256" key="2">
    <source>
        <dbReference type="SAM" id="SignalP"/>
    </source>
</evidence>
<organism evidence="4 5">
    <name type="scientific">Actinacidiphila yanglinensis</name>
    <dbReference type="NCBI Taxonomy" id="310779"/>
    <lineage>
        <taxon>Bacteria</taxon>
        <taxon>Bacillati</taxon>
        <taxon>Actinomycetota</taxon>
        <taxon>Actinomycetes</taxon>
        <taxon>Kitasatosporales</taxon>
        <taxon>Streptomycetaceae</taxon>
        <taxon>Actinacidiphila</taxon>
    </lineage>
</organism>
<evidence type="ECO:0000259" key="3">
    <source>
        <dbReference type="Pfam" id="PF16640"/>
    </source>
</evidence>
<dbReference type="PANTHER" id="PTHR48098">
    <property type="entry name" value="ENTEROCHELIN ESTERASE-RELATED"/>
    <property type="match status" value="1"/>
</dbReference>
<dbReference type="EMBL" id="FNVU01000006">
    <property type="protein sequence ID" value="SEG57197.1"/>
    <property type="molecule type" value="Genomic_DNA"/>
</dbReference>
<evidence type="ECO:0000313" key="4">
    <source>
        <dbReference type="EMBL" id="SEG57197.1"/>
    </source>
</evidence>
<dbReference type="Pfam" id="PF16640">
    <property type="entry name" value="Big_3_5"/>
    <property type="match status" value="1"/>
</dbReference>
<dbReference type="Proteomes" id="UP000236754">
    <property type="component" value="Unassembled WGS sequence"/>
</dbReference>
<dbReference type="SUPFAM" id="SSF53474">
    <property type="entry name" value="alpha/beta-Hydrolases"/>
    <property type="match status" value="1"/>
</dbReference>
<dbReference type="InterPro" id="IPR029058">
    <property type="entry name" value="AB_hydrolase_fold"/>
</dbReference>
<dbReference type="Gene3D" id="2.60.40.10">
    <property type="entry name" value="Immunoglobulins"/>
    <property type="match status" value="2"/>
</dbReference>
<name>A0A1H6BAG9_9ACTN</name>
<sequence>MLAATAVLSVASALAAGPAQASTGGAPAKAASLSPEVRHTGTGPTGYTVTFRYRDPAATRVQIKGEWSFSDAAHSSPTSSQGLLPSQWTKGDFPIAYPNATAANWPVLDLKKGGAGVWSLTLPLPSGTFTYGFFVNCASDTGAGCTELADPANLPWNVANGASTGSVEPDSEVYVPSDRRFGSADFSWQAPLAGKKQGRLVDVSYPSPQSTSPAGTHPLVVYTPPGYDPARKQPYPTLYLSHGGGGQEVDWSTQGAAGNILDQLISSGQAQQMVVVMTNFNGLADGNEGYADDVVDNVIPYVQSHYNVSPNAADRALAGLSAGGSRANTLLFDHTAEFGYYSIMSTGGGVPTSVTADQVTALRALSGIQIGGGLQDPIRANTLGEQSLLTSAGVPFTDDSVNGGHEWYVWRILLHDFVSQQAFKTTTTSLSSAPAGKGATVTAAVTAVSTGPAATGTVRFTVDGVARGGAVRLVHGAATLRVDGLQGGGHTVTATYSGDALHAGSQATTHL</sequence>
<accession>A0A1H6BAG9</accession>
<feature type="chain" id="PRO_5009293521" evidence="2">
    <location>
        <begin position="22"/>
        <end position="511"/>
    </location>
</feature>